<comment type="similarity">
    <text evidence="4 5">Belongs to the kynureninase family.</text>
</comment>
<keyword evidence="4 5" id="KW-0963">Cytoplasm</keyword>
<dbReference type="InterPro" id="IPR010111">
    <property type="entry name" value="Kynureninase"/>
</dbReference>
<dbReference type="Gene3D" id="3.90.1150.10">
    <property type="entry name" value="Aspartate Aminotransferase, domain 1"/>
    <property type="match status" value="1"/>
</dbReference>
<comment type="catalytic activity">
    <reaction evidence="4 5">
        <text>L-kynurenine + H2O = anthranilate + L-alanine + H(+)</text>
        <dbReference type="Rhea" id="RHEA:16813"/>
        <dbReference type="ChEBI" id="CHEBI:15377"/>
        <dbReference type="ChEBI" id="CHEBI:15378"/>
        <dbReference type="ChEBI" id="CHEBI:16567"/>
        <dbReference type="ChEBI" id="CHEBI:57959"/>
        <dbReference type="ChEBI" id="CHEBI:57972"/>
        <dbReference type="EC" id="3.7.1.3"/>
    </reaction>
</comment>
<dbReference type="UniPathway" id="UPA00334">
    <property type="reaction ID" value="UER00455"/>
</dbReference>
<dbReference type="Gene3D" id="3.40.640.10">
    <property type="entry name" value="Type I PLP-dependent aspartate aminotransferase-like (Major domain)"/>
    <property type="match status" value="1"/>
</dbReference>
<gene>
    <name evidence="4" type="primary">BNA5</name>
    <name evidence="7" type="ORF">UCDDS831_g06474</name>
</gene>
<dbReference type="PANTHER" id="PTHR14084:SF0">
    <property type="entry name" value="KYNURENINASE"/>
    <property type="match status" value="1"/>
</dbReference>
<feature type="binding site" evidence="4">
    <location>
        <position position="151"/>
    </location>
    <ligand>
        <name>pyridoxal 5'-phosphate</name>
        <dbReference type="ChEBI" id="CHEBI:597326"/>
    </ligand>
</feature>
<dbReference type="GO" id="GO:0030170">
    <property type="term" value="F:pyridoxal phosphate binding"/>
    <property type="evidence" value="ECO:0007669"/>
    <property type="project" value="UniProtKB-UniRule"/>
</dbReference>
<dbReference type="HAMAP" id="MF_01970">
    <property type="entry name" value="Kynureninase"/>
    <property type="match status" value="1"/>
</dbReference>
<dbReference type="GO" id="GO:0097053">
    <property type="term" value="P:L-kynurenine catabolic process"/>
    <property type="evidence" value="ECO:0007669"/>
    <property type="project" value="UniProtKB-UniRule"/>
</dbReference>
<reference evidence="7 8" key="1">
    <citation type="submission" date="2015-03" db="EMBL/GenBank/DDBJ databases">
        <authorList>
            <person name="Morales-Cruz A."/>
            <person name="Amrine K.C."/>
            <person name="Cantu D."/>
        </authorList>
    </citation>
    <scope>NUCLEOTIDE SEQUENCE [LARGE SCALE GENOMIC DNA]</scope>
    <source>
        <strain evidence="7">DS831</strain>
    </source>
</reference>
<dbReference type="GO" id="GO:0043420">
    <property type="term" value="P:anthranilate metabolic process"/>
    <property type="evidence" value="ECO:0007669"/>
    <property type="project" value="UniProtKB-UniRule"/>
</dbReference>
<feature type="binding site" evidence="4">
    <location>
        <position position="333"/>
    </location>
    <ligand>
        <name>pyridoxal 5'-phosphate</name>
        <dbReference type="ChEBI" id="CHEBI:597326"/>
    </ligand>
</feature>
<dbReference type="InterPro" id="IPR000192">
    <property type="entry name" value="Aminotrans_V_dom"/>
</dbReference>
<comment type="cofactor">
    <cofactor evidence="4 5">
        <name>pyridoxal 5'-phosphate</name>
        <dbReference type="ChEBI" id="CHEBI:597326"/>
    </cofactor>
</comment>
<dbReference type="GO" id="GO:0019441">
    <property type="term" value="P:L-tryptophan catabolic process to kynurenine"/>
    <property type="evidence" value="ECO:0007669"/>
    <property type="project" value="TreeGrafter"/>
</dbReference>
<accession>A0A0G2E4P9</accession>
<evidence type="ECO:0000256" key="4">
    <source>
        <dbReference type="HAMAP-Rule" id="MF_03017"/>
    </source>
</evidence>
<comment type="subcellular location">
    <subcellularLocation>
        <location evidence="4 5">Cytoplasm</location>
    </subcellularLocation>
</comment>
<dbReference type="GO" id="GO:0019805">
    <property type="term" value="P:quinolinate biosynthetic process"/>
    <property type="evidence" value="ECO:0007669"/>
    <property type="project" value="UniProtKB-UniRule"/>
</dbReference>
<dbReference type="FunFam" id="3.40.640.10:FF:000031">
    <property type="entry name" value="Kynureninase"/>
    <property type="match status" value="1"/>
</dbReference>
<dbReference type="PIRSF" id="PIRSF038800">
    <property type="entry name" value="KYNU"/>
    <property type="match status" value="1"/>
</dbReference>
<name>A0A0G2E4P9_9PEZI</name>
<dbReference type="InterPro" id="IPR015422">
    <property type="entry name" value="PyrdxlP-dep_Trfase_small"/>
</dbReference>
<dbReference type="Pfam" id="PF00266">
    <property type="entry name" value="Aminotran_5"/>
    <property type="match status" value="1"/>
</dbReference>
<comment type="caution">
    <text evidence="7">The sequence shown here is derived from an EMBL/GenBank/DDBJ whole genome shotgun (WGS) entry which is preliminary data.</text>
</comment>
<dbReference type="Proteomes" id="UP000034182">
    <property type="component" value="Unassembled WGS sequence"/>
</dbReference>
<evidence type="ECO:0000256" key="2">
    <source>
        <dbReference type="ARBA" id="ARBA00022801"/>
    </source>
</evidence>
<dbReference type="PANTHER" id="PTHR14084">
    <property type="entry name" value="KYNURENINASE"/>
    <property type="match status" value="1"/>
</dbReference>
<keyword evidence="3 4" id="KW-0663">Pyridoxal phosphate</keyword>
<proteinExistence type="inferred from homology"/>
<evidence type="ECO:0000256" key="1">
    <source>
        <dbReference type="ARBA" id="ARBA00022642"/>
    </source>
</evidence>
<evidence type="ECO:0000256" key="3">
    <source>
        <dbReference type="ARBA" id="ARBA00022898"/>
    </source>
</evidence>
<dbReference type="GO" id="GO:0030429">
    <property type="term" value="F:kynureninase activity"/>
    <property type="evidence" value="ECO:0007669"/>
    <property type="project" value="UniProtKB-UniRule"/>
</dbReference>
<dbReference type="EC" id="3.7.1.3" evidence="4 5"/>
<evidence type="ECO:0000313" key="7">
    <source>
        <dbReference type="EMBL" id="KKY17306.1"/>
    </source>
</evidence>
<comment type="pathway">
    <text evidence="4 5">Amino-acid degradation; L-kynurenine degradation; L-alanine and anthranilate from L-kynurenine: step 1/1.</text>
</comment>
<comment type="pathway">
    <text evidence="4 5">Cofactor biosynthesis; NAD(+) biosynthesis; quinolinate from L-kynurenine: step 2/3.</text>
</comment>
<keyword evidence="1 4" id="KW-0662">Pyridine nucleotide biosynthesis</keyword>
<dbReference type="InterPro" id="IPR015424">
    <property type="entry name" value="PyrdxlP-dep_Trfase"/>
</dbReference>
<sequence>MAQHSWPELRLDDPKSFTKEYAEALDAQDPLRQLREEFVIPTRAGLKRKRLGTDSGTVEVSETINSLLPENDLTYPSTYLCGNSLGLQPRRTQEYIRKYLDTWANKGVYGHFQPLEDAVSKPWVDIDEDAKVESAKIVGAQPEEVAVMQTLTANLHLLMASFYRPTKDRYKIIIEGKAFPSDHYAVQSQIQLHNLNPSTALVELNPPDPDTSYLPTSYILSVIDAHASSTALLLLPGIQYYSGQFLDIPTITAYAQARGIVVGWDLAHAVGNVPLQLHDWNVDFAAWCNYKYMNGGPGVIGGLGWWGHDKSTRFQMRSTFVPMPGAAGFQLSNPSALDTTALLASLSVFAQTSVADLRAKSLRLTAYLEHLLFSTRTANDAEDGSSRLYSLITPRAPEERGAQLSLLLKPGLLERVMEELEHEGVVVDERRPDVVRVAPVPLYNGFADVWRFVDVFGRACKKAAAAAMEK</sequence>
<evidence type="ECO:0000256" key="5">
    <source>
        <dbReference type="PIRNR" id="PIRNR038800"/>
    </source>
</evidence>
<dbReference type="InterPro" id="IPR015421">
    <property type="entry name" value="PyrdxlP-dep_Trfase_major"/>
</dbReference>
<feature type="binding site" evidence="4">
    <location>
        <position position="265"/>
    </location>
    <ligand>
        <name>pyridoxal 5'-phosphate</name>
        <dbReference type="ChEBI" id="CHEBI:597326"/>
    </ligand>
</feature>
<dbReference type="GO" id="GO:0034354">
    <property type="term" value="P:'de novo' NAD+ biosynthetic process from L-tryptophan"/>
    <property type="evidence" value="ECO:0007669"/>
    <property type="project" value="UniProtKB-UniRule"/>
</dbReference>
<reference evidence="7 8" key="2">
    <citation type="submission" date="2015-05" db="EMBL/GenBank/DDBJ databases">
        <title>Distinctive expansion of gene families associated with plant cell wall degradation and secondary metabolism in the genomes of grapevine trunk pathogens.</title>
        <authorList>
            <person name="Lawrence D.P."/>
            <person name="Travadon R."/>
            <person name="Rolshausen P.E."/>
            <person name="Baumgartner K."/>
        </authorList>
    </citation>
    <scope>NUCLEOTIDE SEQUENCE [LARGE SCALE GENOMIC DNA]</scope>
    <source>
        <strain evidence="7">DS831</strain>
    </source>
</reference>
<feature type="binding site" evidence="4">
    <location>
        <position position="305"/>
    </location>
    <ligand>
        <name>pyridoxal 5'-phosphate</name>
        <dbReference type="ChEBI" id="CHEBI:597326"/>
    </ligand>
</feature>
<feature type="binding site" evidence="4">
    <location>
        <position position="152"/>
    </location>
    <ligand>
        <name>pyridoxal 5'-phosphate</name>
        <dbReference type="ChEBI" id="CHEBI:597326"/>
    </ligand>
</feature>
<feature type="binding site" evidence="4">
    <location>
        <position position="290"/>
    </location>
    <ligand>
        <name>pyridoxal 5'-phosphate</name>
        <dbReference type="ChEBI" id="CHEBI:597326"/>
    </ligand>
</feature>
<feature type="modified residue" description="N6-(pyridoxal phosphate)lysine" evidence="4">
    <location>
        <position position="291"/>
    </location>
</feature>
<comment type="caution">
    <text evidence="4">Lacks conserved residue(s) required for the propagation of feature annotation.</text>
</comment>
<dbReference type="GO" id="GO:0005737">
    <property type="term" value="C:cytoplasm"/>
    <property type="evidence" value="ECO:0007669"/>
    <property type="project" value="UniProtKB-SubCell"/>
</dbReference>
<evidence type="ECO:0000313" key="8">
    <source>
        <dbReference type="Proteomes" id="UP000034182"/>
    </source>
</evidence>
<organism evidence="7 8">
    <name type="scientific">Diplodia seriata</name>
    <dbReference type="NCBI Taxonomy" id="420778"/>
    <lineage>
        <taxon>Eukaryota</taxon>
        <taxon>Fungi</taxon>
        <taxon>Dikarya</taxon>
        <taxon>Ascomycota</taxon>
        <taxon>Pezizomycotina</taxon>
        <taxon>Dothideomycetes</taxon>
        <taxon>Dothideomycetes incertae sedis</taxon>
        <taxon>Botryosphaeriales</taxon>
        <taxon>Botryosphaeriaceae</taxon>
        <taxon>Diplodia</taxon>
    </lineage>
</organism>
<comment type="subunit">
    <text evidence="4 5">Homodimer.</text>
</comment>
<protein>
    <recommendedName>
        <fullName evidence="4 5">Kynureninase</fullName>
        <ecNumber evidence="4 5">3.7.1.3</ecNumber>
    </recommendedName>
    <alternativeName>
        <fullName evidence="4">Biosynthesis of nicotinic acid protein 5</fullName>
    </alternativeName>
    <alternativeName>
        <fullName evidence="4">L-kynurenine hydrolase</fullName>
    </alternativeName>
</protein>
<comment type="function">
    <text evidence="4 5">Catalyzes the cleavage of L-kynurenine (L-Kyn) and L-3-hydroxykynurenine (L-3OHKyn) into anthranilic acid (AA) and 3-hydroxyanthranilic acid (3-OHAA), respectively.</text>
</comment>
<feature type="domain" description="Aminotransferase class V" evidence="6">
    <location>
        <begin position="124"/>
        <end position="299"/>
    </location>
</feature>
<dbReference type="UniPathway" id="UPA00253">
    <property type="reaction ID" value="UER00329"/>
</dbReference>
<dbReference type="Pfam" id="PF22580">
    <property type="entry name" value="KYNU_C"/>
    <property type="match status" value="1"/>
</dbReference>
<comment type="catalytic activity">
    <reaction evidence="5">
        <text>3-hydroxy-L-kynurenine + H2O = 3-hydroxyanthranilate + L-alanine + H(+)</text>
        <dbReference type="Rhea" id="RHEA:25143"/>
        <dbReference type="ChEBI" id="CHEBI:15377"/>
        <dbReference type="ChEBI" id="CHEBI:15378"/>
        <dbReference type="ChEBI" id="CHEBI:36559"/>
        <dbReference type="ChEBI" id="CHEBI:57972"/>
        <dbReference type="ChEBI" id="CHEBI:58125"/>
        <dbReference type="EC" id="3.7.1.3"/>
    </reaction>
</comment>
<evidence type="ECO:0000259" key="6">
    <source>
        <dbReference type="Pfam" id="PF00266"/>
    </source>
</evidence>
<dbReference type="SUPFAM" id="SSF53383">
    <property type="entry name" value="PLP-dependent transferases"/>
    <property type="match status" value="1"/>
</dbReference>
<dbReference type="EMBL" id="LAQI01000159">
    <property type="protein sequence ID" value="KKY17306.1"/>
    <property type="molecule type" value="Genomic_DNA"/>
</dbReference>
<keyword evidence="2 4" id="KW-0378">Hydrolase</keyword>
<dbReference type="AlphaFoldDB" id="A0A0G2E4P9"/>
<feature type="binding site" evidence="4">
    <location>
        <position position="268"/>
    </location>
    <ligand>
        <name>pyridoxal 5'-phosphate</name>
        <dbReference type="ChEBI" id="CHEBI:597326"/>
    </ligand>
</feature>
<dbReference type="NCBIfam" id="TIGR01814">
    <property type="entry name" value="kynureninase"/>
    <property type="match status" value="1"/>
</dbReference>
<feature type="binding site" evidence="4">
    <location>
        <begin position="179"/>
        <end position="182"/>
    </location>
    <ligand>
        <name>pyridoxal 5'-phosphate</name>
        <dbReference type="ChEBI" id="CHEBI:597326"/>
    </ligand>
</feature>